<dbReference type="EMBL" id="FUKW01000064">
    <property type="protein sequence ID" value="SJN27277.1"/>
    <property type="molecule type" value="Genomic_DNA"/>
</dbReference>
<keyword evidence="3" id="KW-0134">Cell wall</keyword>
<feature type="domain" description="Collagen binding" evidence="9">
    <location>
        <begin position="667"/>
        <end position="774"/>
    </location>
</feature>
<keyword evidence="8" id="KW-1133">Transmembrane helix</keyword>
<dbReference type="Proteomes" id="UP000195611">
    <property type="component" value="Unassembled WGS sequence"/>
</dbReference>
<dbReference type="PANTHER" id="PTHR36108:SF13">
    <property type="entry name" value="COLOSSIN-B-RELATED"/>
    <property type="match status" value="1"/>
</dbReference>
<evidence type="ECO:0000256" key="8">
    <source>
        <dbReference type="SAM" id="Phobius"/>
    </source>
</evidence>
<feature type="domain" description="Collagen binding" evidence="9">
    <location>
        <begin position="947"/>
        <end position="1076"/>
    </location>
</feature>
<evidence type="ECO:0000256" key="1">
    <source>
        <dbReference type="ARBA" id="ARBA00004168"/>
    </source>
</evidence>
<keyword evidence="5" id="KW-0732">Signal</keyword>
<gene>
    <name evidence="12" type="ORF">FM115_03995</name>
</gene>
<feature type="region of interest" description="Disordered" evidence="7">
    <location>
        <begin position="637"/>
        <end position="656"/>
    </location>
</feature>
<feature type="domain" description="SDR-like Ig" evidence="11">
    <location>
        <begin position="259"/>
        <end position="338"/>
    </location>
</feature>
<organism evidence="12 13">
    <name type="scientific">Marinilactibacillus psychrotolerans 42ea</name>
    <dbReference type="NCBI Taxonomy" id="1255609"/>
    <lineage>
        <taxon>Bacteria</taxon>
        <taxon>Bacillati</taxon>
        <taxon>Bacillota</taxon>
        <taxon>Bacilli</taxon>
        <taxon>Lactobacillales</taxon>
        <taxon>Carnobacteriaceae</taxon>
        <taxon>Marinilactibacillus</taxon>
    </lineage>
</organism>
<feature type="transmembrane region" description="Helical" evidence="8">
    <location>
        <begin position="2062"/>
        <end position="2081"/>
    </location>
</feature>
<protein>
    <submittedName>
        <fullName evidence="12">Putative peptidoglycan bound protein (LPXTG motif) Lmo0159 homolog</fullName>
    </submittedName>
</protein>
<keyword evidence="8" id="KW-0812">Transmembrane</keyword>
<name>A0A1R4J5E6_9LACT</name>
<reference evidence="12 13" key="1">
    <citation type="submission" date="2017-02" db="EMBL/GenBank/DDBJ databases">
        <authorList>
            <person name="Peterson S.W."/>
        </authorList>
    </citation>
    <scope>NUCLEOTIDE SEQUENCE [LARGE SCALE GENOMIC DNA]</scope>
    <source>
        <strain evidence="12 13">42ea</strain>
    </source>
</reference>
<evidence type="ECO:0000256" key="7">
    <source>
        <dbReference type="SAM" id="MobiDB-lite"/>
    </source>
</evidence>
<evidence type="ECO:0000259" key="11">
    <source>
        <dbReference type="Pfam" id="PF17961"/>
    </source>
</evidence>
<dbReference type="PANTHER" id="PTHR36108">
    <property type="entry name" value="COLOSSIN-B-RELATED"/>
    <property type="match status" value="1"/>
</dbReference>
<feature type="domain" description="SpaA-like prealbumin fold" evidence="10">
    <location>
        <begin position="1479"/>
        <end position="1563"/>
    </location>
</feature>
<evidence type="ECO:0000259" key="10">
    <source>
        <dbReference type="Pfam" id="PF17802"/>
    </source>
</evidence>
<evidence type="ECO:0000256" key="2">
    <source>
        <dbReference type="ARBA" id="ARBA00007257"/>
    </source>
</evidence>
<dbReference type="Pfam" id="PF05737">
    <property type="entry name" value="Collagen_bind"/>
    <property type="match status" value="4"/>
</dbReference>
<dbReference type="InterPro" id="IPR013783">
    <property type="entry name" value="Ig-like_fold"/>
</dbReference>
<dbReference type="Gene3D" id="2.60.40.1280">
    <property type="match status" value="2"/>
</dbReference>
<feature type="domain" description="SpaA-like prealbumin fold" evidence="10">
    <location>
        <begin position="1667"/>
        <end position="1742"/>
    </location>
</feature>
<feature type="domain" description="SpaA-like prealbumin fold" evidence="10">
    <location>
        <begin position="1760"/>
        <end position="1834"/>
    </location>
</feature>
<keyword evidence="8" id="KW-0472">Membrane</keyword>
<feature type="domain" description="SpaA-like prealbumin fold" evidence="10">
    <location>
        <begin position="1219"/>
        <end position="1279"/>
    </location>
</feature>
<dbReference type="Gene3D" id="2.60.40.740">
    <property type="match status" value="5"/>
</dbReference>
<dbReference type="InterPro" id="IPR008966">
    <property type="entry name" value="Adhesion_dom_sf"/>
</dbReference>
<dbReference type="Pfam" id="PF17961">
    <property type="entry name" value="Big_8"/>
    <property type="match status" value="1"/>
</dbReference>
<feature type="domain" description="Collagen binding" evidence="9">
    <location>
        <begin position="367"/>
        <end position="497"/>
    </location>
</feature>
<evidence type="ECO:0000256" key="6">
    <source>
        <dbReference type="ARBA" id="ARBA00023088"/>
    </source>
</evidence>
<feature type="domain" description="SpaA-like prealbumin fold" evidence="10">
    <location>
        <begin position="1573"/>
        <end position="1650"/>
    </location>
</feature>
<dbReference type="GO" id="GO:0007155">
    <property type="term" value="P:cell adhesion"/>
    <property type="evidence" value="ECO:0007669"/>
    <property type="project" value="InterPro"/>
</dbReference>
<dbReference type="Pfam" id="PF17802">
    <property type="entry name" value="SpaA"/>
    <property type="match status" value="10"/>
</dbReference>
<comment type="similarity">
    <text evidence="2">Belongs to the serine-aspartate repeat-containing protein (SDr) family.</text>
</comment>
<feature type="domain" description="SpaA-like prealbumin fold" evidence="10">
    <location>
        <begin position="1103"/>
        <end position="1190"/>
    </location>
</feature>
<comment type="subcellular location">
    <subcellularLocation>
        <location evidence="1">Secreted</location>
        <location evidence="1">Cell wall</location>
        <topology evidence="1">Peptidoglycan-anchor</topology>
    </subcellularLocation>
</comment>
<proteinExistence type="inferred from homology"/>
<keyword evidence="4" id="KW-0964">Secreted</keyword>
<feature type="domain" description="SpaA-like prealbumin fold" evidence="10">
    <location>
        <begin position="1947"/>
        <end position="2022"/>
    </location>
</feature>
<evidence type="ECO:0000313" key="12">
    <source>
        <dbReference type="EMBL" id="SJN27277.1"/>
    </source>
</evidence>
<dbReference type="InterPro" id="IPR041033">
    <property type="entry name" value="SpaA_PFL_dom_1"/>
</dbReference>
<evidence type="ECO:0000256" key="3">
    <source>
        <dbReference type="ARBA" id="ARBA00022512"/>
    </source>
</evidence>
<evidence type="ECO:0000256" key="5">
    <source>
        <dbReference type="ARBA" id="ARBA00022729"/>
    </source>
</evidence>
<dbReference type="InterPro" id="IPR008456">
    <property type="entry name" value="Collagen-bd_dom"/>
</dbReference>
<accession>A0A1R4J5E6</accession>
<dbReference type="SUPFAM" id="SSF49401">
    <property type="entry name" value="Bacterial adhesins"/>
    <property type="match status" value="6"/>
</dbReference>
<feature type="domain" description="SpaA-like prealbumin fold" evidence="10">
    <location>
        <begin position="1853"/>
        <end position="1929"/>
    </location>
</feature>
<evidence type="ECO:0000256" key="4">
    <source>
        <dbReference type="ARBA" id="ARBA00022525"/>
    </source>
</evidence>
<dbReference type="GO" id="GO:0005518">
    <property type="term" value="F:collagen binding"/>
    <property type="evidence" value="ECO:0007669"/>
    <property type="project" value="InterPro"/>
</dbReference>
<sequence length="2087" mass="230631">MKKLSVYFLTFIILLQQMLSIPFTVIAESFDAKKEVTISQLALTNDSGEEISEIDRKSPINLSLDWQTESVYDEIETIISLPEQLEGKQVESKLIDDDGNEVGTYIVSTNQITLLANSDTVGEGTIRIPLQLKDEYTGEQNLEFMVNDTTIMKTVIINSIQENHTESSGFNSSEETDKVSTINENTSKKINESSSETIIPTVQDTSGNLEYQSKAADITAAQNIDDQITFSNVKFTDGAEQEYGADYPYNLDASPIGKLYFDWELVEQHSVQPGDTYTFNLPSEFDPVAGTNGLLGEVGTWTVNADGLVTFEFNESVVGDNVNGNFWFEITLDEQELDESIEQEIAFEYIPDFTIDFPVTPKGGALIDKKGTINNEGFNSSEAYWTVDINTALNKLVNATVTDNIPENMTYKDNSMEIILLQMNPQGDRTEQSVLDPSKYSIEVNEEGNPVVRFNDLNQEESKQAYRLNYTTEIVEPSEGFDGTQTFTNKAVLENNNENYPAESTVSSGFGKAIEKLDPEYNSETQTFDWTINYNYNQKYIDSEIGLIKDSWDPVGVMELEADDLSVYPVSIDENGEAAVDETPIAATDYQLTINPDKSGFELNFAEDIDQQAYQIKYKTKLLGSKGTGIVDNNGTVSNTVETGTERTDGSSGRWTQQGVIKRRTNLDIEQKKISWRIDINKNGYLMENLVLTDVFTGDGLSLIENTANHSGFEFKIVNALGEEFTGYTLDANSGNGFILEFTESINEPLTIEYTTHFERNSDGTGVYNNSASIDWREGDTDYTVDTGNVSGGNTKYTASNGVKFGTYNATTQRITWEVNTNYARLPIQSPYRIEDQIPENQEIIEDSITVYSYEVNQSGDILNKTTLNSDAYRIDLPTTENNQKLAITLEEELLGTRTAVGISFDTKFEDDLIQDSEVANQAFITNGENTFNLDAEVPIPYGGEYGDKFGEQAGEANERADWTVYLNPNRSRIRNFVLTDNPDLNSVLLEDTFRVYEASVDQTGKLTKTDNLLEEDKDYTLSIETDNTTGNQEFVLSFNDEITEAYILEYSSFIDPLTNKGESISNTFKVEGLNVEVIESSENEVDIVKSNVGGGSGSSIRGSLALQKTDESENKVLQGAVFELLTEDGSQVLRVGETDSNGELLFGGLRGGTYLLRETKAPDGYIISDELAEGMSVTLNNTEENQVTMLDLENSLTKVNIEKVGITDSGTSIINDAVTYNIYDSENSLVREEITTLDGTITVEDLEPGNYFIEEVAAPDGYIRNTERVEFTISINSDGTQTIPTIEVINYQGSVEWYKLNEKDEPLSGAVFEITGSNGFTTEVTSDENGLVEISGLAPGEYTVNEITAPEEYILNTEAATFTIENESPGEPSPLELNDFVNYQGKVKLVKTNDRGEPLSGAEFTLLRGESVIKEKLISDTNGEIFVEGLVPGEYSFIETAAPEGYVLNKDSADFTINPSHKGEPVVVTAGTFLNYKGSVELNKIDTKGRPLAGAEFEIRDSEGNLIQENLISDEFGKVLAKGLEPGEYSIQETAAPEGYLLNTRPIKFEIVSSENGEVQKVDVGEAINYQGSVRISKSDSSNNGLQGAVFEIRNIDGEIISDELMTDDTGQIVADGLAPGEYKLHEIAAPKGYIVNTLPISFTIDEEAEGEPDIIDLETMVNYKGSVEWQKITEDGEPLAGAEFKVFNQDEELVTTVNSDENGMVQIGELGPGTYTVQETSTIEGYILNSETFDFTIDKDYRGKPESIILDQFKNYQGKVQLIKMTDSNEPLAGAVFDLLRDDEVIKSGLTTDENGQVFVEDLIPGNYSFTETSAPEGFILNTQPLDFEIKSEIKGEPAVLRVGDFVNYRGSIELEKVDIKGNPLAGAIFEVRDSMGNIVRKDVTSDKDGKVIVEHLAPGEYVMNEVQAPAGYLINSTSLQFTVDTATIGKPDTIQLGQFFNYQGELEILKLNEDKDLLENAVFDIYDEEGNRVAQDLSTNQEGSIILSELAPGNYSIVETKAPDGYRLNSQTYAVTIPNVSEGKPKQVSIEIINKKDVLNEDSSDISNGFLPQMNTSSYQLIIALVAIGFVIVGITLFRKKQKD</sequence>
<keyword evidence="6" id="KW-0572">Peptidoglycan-anchor</keyword>
<dbReference type="RefSeq" id="WP_087057577.1">
    <property type="nucleotide sequence ID" value="NZ_FUKW01000064.1"/>
</dbReference>
<dbReference type="InterPro" id="IPR041171">
    <property type="entry name" value="SDR_Ig"/>
</dbReference>
<evidence type="ECO:0000259" key="9">
    <source>
        <dbReference type="Pfam" id="PF05737"/>
    </source>
</evidence>
<dbReference type="Gene3D" id="2.60.40.10">
    <property type="entry name" value="Immunoglobulins"/>
    <property type="match status" value="10"/>
</dbReference>
<feature type="domain" description="SpaA-like prealbumin fold" evidence="10">
    <location>
        <begin position="1386"/>
        <end position="1462"/>
    </location>
</feature>
<evidence type="ECO:0000313" key="13">
    <source>
        <dbReference type="Proteomes" id="UP000195611"/>
    </source>
</evidence>
<feature type="domain" description="Collagen binding" evidence="9">
    <location>
        <begin position="802"/>
        <end position="927"/>
    </location>
</feature>
<dbReference type="SUPFAM" id="SSF49478">
    <property type="entry name" value="Cna protein B-type domain"/>
    <property type="match status" value="9"/>
</dbReference>
<feature type="domain" description="SpaA-like prealbumin fold" evidence="10">
    <location>
        <begin position="1294"/>
        <end position="1368"/>
    </location>
</feature>
<dbReference type="InterPro" id="IPR011252">
    <property type="entry name" value="Fibrogen-bd_dom1"/>
</dbReference>